<gene>
    <name evidence="1" type="primary">MS4A8</name>
    <name evidence="1" type="ORF">GBF38_013891</name>
</gene>
<comment type="caution">
    <text evidence="1">The sequence shown here is derived from an EMBL/GenBank/DDBJ whole genome shotgun (WGS) entry which is preliminary data.</text>
</comment>
<keyword evidence="2" id="KW-1185">Reference proteome</keyword>
<accession>A0ACB7F6S0</accession>
<reference evidence="1" key="1">
    <citation type="submission" date="2020-04" db="EMBL/GenBank/DDBJ databases">
        <title>A chromosome-scale assembly and high-density genetic map of the yellow drum (Nibea albiflora) genome.</title>
        <authorList>
            <person name="Xu D."/>
            <person name="Zhang W."/>
            <person name="Chen R."/>
            <person name="Tan P."/>
            <person name="Wang L."/>
            <person name="Song H."/>
            <person name="Tian L."/>
            <person name="Zhu Q."/>
            <person name="Wang B."/>
        </authorList>
    </citation>
    <scope>NUCLEOTIDE SEQUENCE</scope>
    <source>
        <strain evidence="1">ZJHYS-2018</strain>
    </source>
</reference>
<proteinExistence type="predicted"/>
<name>A0ACB7F6S0_NIBAL</name>
<protein>
    <submittedName>
        <fullName evidence="1">Membrane-spanning 4-domains subfamily A member 8</fullName>
    </submittedName>
</protein>
<organism evidence="1 2">
    <name type="scientific">Nibea albiflora</name>
    <name type="common">Yellow drum</name>
    <name type="synonym">Corvina albiflora</name>
    <dbReference type="NCBI Taxonomy" id="240163"/>
    <lineage>
        <taxon>Eukaryota</taxon>
        <taxon>Metazoa</taxon>
        <taxon>Chordata</taxon>
        <taxon>Craniata</taxon>
        <taxon>Vertebrata</taxon>
        <taxon>Euteleostomi</taxon>
        <taxon>Actinopterygii</taxon>
        <taxon>Neopterygii</taxon>
        <taxon>Teleostei</taxon>
        <taxon>Neoteleostei</taxon>
        <taxon>Acanthomorphata</taxon>
        <taxon>Eupercaria</taxon>
        <taxon>Sciaenidae</taxon>
        <taxon>Nibea</taxon>
    </lineage>
</organism>
<sequence>MSVTMAKADGVTVFTLTSDPQSSCPPLCQILAGLCYSPVCCSVSQHLKRVQKSSQSVLGALHIMVGLLNIGLGAILTSGDGVWWMRYIGFPFWLGALFMFFGVVSILSEKFPSPCLVILSVILNLAGAAFAITAIVLYTIQLTPIGFWLMCGYDYYYYPRRTTPSPHEDIMKEKCLEGGALVQMILRSIDAVLIVLSVLELCVTISSAVLGLSDLCSREKKENKHLKTVQKSSQSVLGALHIMVGLLNIGLGAILLSSDAVWSMRYIGFPFWLGAVFMLFGVVSILSEKFPSPCLVILSVILNLAGAAFAITAIVLYSRSIGYIDFWWMCRSDDYHYYSRRTTPSPHEDIMKEKCLEGGALMILRSIDAVLIVLSVLELCVTISSAVLGIKALRSREKKENKSSDDPEHCKPLLEDVTNNLVVTV</sequence>
<dbReference type="Proteomes" id="UP000805704">
    <property type="component" value="Chromosome 16"/>
</dbReference>
<dbReference type="EMBL" id="CM024804">
    <property type="protein sequence ID" value="KAG8009841.1"/>
    <property type="molecule type" value="Genomic_DNA"/>
</dbReference>
<evidence type="ECO:0000313" key="2">
    <source>
        <dbReference type="Proteomes" id="UP000805704"/>
    </source>
</evidence>
<evidence type="ECO:0000313" key="1">
    <source>
        <dbReference type="EMBL" id="KAG8009841.1"/>
    </source>
</evidence>